<comment type="caution">
    <text evidence="3">The sequence shown here is derived from an EMBL/GenBank/DDBJ whole genome shotgun (WGS) entry which is preliminary data.</text>
</comment>
<sequence length="238" mass="26640">MASQKITGTLWYYLLQNPLIKDNEEYMAKVSATDVYDVNRIAAEMQKYNSTATIADIKAVLEILFTVVSNKVADGCSVRLPIVNIRPSISGRFSSPVDSFDSNRHAVNVKVTSGEMLNQAISNVQVARYDSVERSPVLKQFINCFTGTSNAYHAGFIGKLVGNELKFDIDSIDEGLFIVNSETAEEIKVQHFGKITNGELMFTLPPLTKGEYYMELRKAYCANREIRRGILKKSFVVE</sequence>
<keyword evidence="4" id="KW-1185">Reference proteome</keyword>
<protein>
    <submittedName>
        <fullName evidence="3">Uncharacterized protein with Ig-like fold DUF4469</fullName>
    </submittedName>
</protein>
<reference evidence="3 4" key="1">
    <citation type="submission" date="2019-03" db="EMBL/GenBank/DDBJ databases">
        <title>Genomic Encyclopedia of Archaeal and Bacterial Type Strains, Phase II (KMG-II): from individual species to whole genera.</title>
        <authorList>
            <person name="Goeker M."/>
        </authorList>
    </citation>
    <scope>NUCLEOTIDE SEQUENCE [LARGE SCALE GENOMIC DNA]</scope>
    <source>
        <strain evidence="3 4">RL-C</strain>
    </source>
</reference>
<organism evidence="3 4">
    <name type="scientific">Acetobacteroides hydrogenigenes</name>
    <dbReference type="NCBI Taxonomy" id="979970"/>
    <lineage>
        <taxon>Bacteria</taxon>
        <taxon>Pseudomonadati</taxon>
        <taxon>Bacteroidota</taxon>
        <taxon>Bacteroidia</taxon>
        <taxon>Bacteroidales</taxon>
        <taxon>Rikenellaceae</taxon>
        <taxon>Acetobacteroides</taxon>
    </lineage>
</organism>
<evidence type="ECO:0000259" key="1">
    <source>
        <dbReference type="Pfam" id="PF14734"/>
    </source>
</evidence>
<evidence type="ECO:0000313" key="4">
    <source>
        <dbReference type="Proteomes" id="UP000294830"/>
    </source>
</evidence>
<dbReference type="RefSeq" id="WP_131838212.1">
    <property type="nucleotide sequence ID" value="NZ_SLWB01000002.1"/>
</dbReference>
<evidence type="ECO:0000313" key="3">
    <source>
        <dbReference type="EMBL" id="TCN72144.1"/>
    </source>
</evidence>
<accession>A0A4R2EYT7</accession>
<proteinExistence type="predicted"/>
<dbReference type="CDD" id="cd13833">
    <property type="entry name" value="HU_IHF_like"/>
    <property type="match status" value="1"/>
</dbReference>
<dbReference type="AlphaFoldDB" id="A0A4R2EYT7"/>
<feature type="domain" description="DUF4469" evidence="1">
    <location>
        <begin position="143"/>
        <end position="224"/>
    </location>
</feature>
<dbReference type="Pfam" id="PF14848">
    <property type="entry name" value="HU-DNA_bdg"/>
    <property type="match status" value="1"/>
</dbReference>
<dbReference type="Pfam" id="PF14734">
    <property type="entry name" value="DUF4469"/>
    <property type="match status" value="1"/>
</dbReference>
<dbReference type="InterPro" id="IPR049893">
    <property type="entry name" value="Bvu_2165-like_IHF-HU-DNA_bdg"/>
</dbReference>
<dbReference type="Proteomes" id="UP000294830">
    <property type="component" value="Unassembled WGS sequence"/>
</dbReference>
<dbReference type="OrthoDB" id="1100222at2"/>
<dbReference type="Gene3D" id="2.70.50.70">
    <property type="match status" value="1"/>
</dbReference>
<gene>
    <name evidence="3" type="ORF">CLV25_102107</name>
</gene>
<evidence type="ECO:0000259" key="2">
    <source>
        <dbReference type="Pfam" id="PF14848"/>
    </source>
</evidence>
<name>A0A4R2EYT7_9BACT</name>
<dbReference type="EMBL" id="SLWB01000002">
    <property type="protein sequence ID" value="TCN72144.1"/>
    <property type="molecule type" value="Genomic_DNA"/>
</dbReference>
<dbReference type="InterPro" id="IPR027824">
    <property type="entry name" value="DUF4469"/>
</dbReference>
<feature type="domain" description="Bvu-2165-like IHF-HU-like DNA-binding" evidence="2">
    <location>
        <begin position="10"/>
        <end position="128"/>
    </location>
</feature>